<accession>A0A4S4N0P4</accession>
<gene>
    <name evidence="4" type="ORF">EUX98_g4946</name>
</gene>
<evidence type="ECO:0000256" key="1">
    <source>
        <dbReference type="SAM" id="MobiDB-lite"/>
    </source>
</evidence>
<dbReference type="FunFam" id="2.60.120.200:FF:000179">
    <property type="entry name" value="Unplaced genomic scaffold supercont1.19, whole genome shotgun sequence"/>
    <property type="match status" value="1"/>
</dbReference>
<comment type="caution">
    <text evidence="4">The sequence shown here is derived from an EMBL/GenBank/DDBJ whole genome shotgun (WGS) entry which is preliminary data.</text>
</comment>
<dbReference type="GO" id="GO:0004553">
    <property type="term" value="F:hydrolase activity, hydrolyzing O-glycosyl compounds"/>
    <property type="evidence" value="ECO:0007669"/>
    <property type="project" value="InterPro"/>
</dbReference>
<feature type="compositionally biased region" description="Low complexity" evidence="1">
    <location>
        <begin position="339"/>
        <end position="354"/>
    </location>
</feature>
<keyword evidence="2" id="KW-0732">Signal</keyword>
<dbReference type="EMBL" id="SGPM01000133">
    <property type="protein sequence ID" value="THH29250.1"/>
    <property type="molecule type" value="Genomic_DNA"/>
</dbReference>
<dbReference type="InterPro" id="IPR013320">
    <property type="entry name" value="ConA-like_dom_sf"/>
</dbReference>
<evidence type="ECO:0000313" key="4">
    <source>
        <dbReference type="EMBL" id="THH29250.1"/>
    </source>
</evidence>
<dbReference type="PANTHER" id="PTHR10963:SF24">
    <property type="entry name" value="GLYCOSIDASE C21B10.07-RELATED"/>
    <property type="match status" value="1"/>
</dbReference>
<dbReference type="InterPro" id="IPR000757">
    <property type="entry name" value="Beta-glucanase-like"/>
</dbReference>
<dbReference type="InterPro" id="IPR050546">
    <property type="entry name" value="Glycosyl_Hydrlase_16"/>
</dbReference>
<feature type="signal peptide" evidence="2">
    <location>
        <begin position="1"/>
        <end position="19"/>
    </location>
</feature>
<feature type="chain" id="PRO_5020474681" description="GH16 domain-containing protein" evidence="2">
    <location>
        <begin position="20"/>
        <end position="390"/>
    </location>
</feature>
<dbReference type="CDD" id="cd02181">
    <property type="entry name" value="GH16_fungal_Lam16A_glucanase"/>
    <property type="match status" value="1"/>
</dbReference>
<dbReference type="SUPFAM" id="SSF49899">
    <property type="entry name" value="Concanavalin A-like lectins/glucanases"/>
    <property type="match status" value="1"/>
</dbReference>
<dbReference type="AlphaFoldDB" id="A0A4S4N0P4"/>
<dbReference type="PROSITE" id="PS51762">
    <property type="entry name" value="GH16_2"/>
    <property type="match status" value="1"/>
</dbReference>
<dbReference type="Gene3D" id="2.60.120.200">
    <property type="match status" value="1"/>
</dbReference>
<name>A0A4S4N0P4_9APHY</name>
<dbReference type="PANTHER" id="PTHR10963">
    <property type="entry name" value="GLYCOSYL HYDROLASE-RELATED"/>
    <property type="match status" value="1"/>
</dbReference>
<proteinExistence type="predicted"/>
<dbReference type="GO" id="GO:0009251">
    <property type="term" value="P:glucan catabolic process"/>
    <property type="evidence" value="ECO:0007669"/>
    <property type="project" value="TreeGrafter"/>
</dbReference>
<dbReference type="Proteomes" id="UP000308730">
    <property type="component" value="Unassembled WGS sequence"/>
</dbReference>
<sequence>MYRCIATLLLASSISSALGFDLVRDYSGQNFFNGWNFYGSWDNLTLGNVWWLNQTEATATQLAYINDAGRAVMKVDNTSTITVGENRNSIRIESTDFYDVGSLWIVDMVHMPFGCSVWPAFWTKGPLWPNDGEIDIVEAINLMQTNQMALHTTTGCLHPAPPDQKGKNLNLDCGTGTGCTVGETAPNSYGPGFAAAGGGVWATQFDTSGIFIWYWSRPDVPSNLQPGTNTSTMDITTWGPPTASYPSGASCNITEFFTAQQLVFDITLCGDWAGVESIYRPSCGTQGPTGLCYNDTVVGNGSNYADAYFEVNYVRAYSTGPPVPSPTAAPGDAGTNGDTTITSTVTPTGSPTPVKQNTASGATVESPLFIGNLLVLVSGAAAVLYTLTIL</sequence>
<dbReference type="OrthoDB" id="192832at2759"/>
<evidence type="ECO:0000259" key="3">
    <source>
        <dbReference type="PROSITE" id="PS51762"/>
    </source>
</evidence>
<protein>
    <recommendedName>
        <fullName evidence="3">GH16 domain-containing protein</fullName>
    </recommendedName>
</protein>
<keyword evidence="5" id="KW-1185">Reference proteome</keyword>
<feature type="domain" description="GH16" evidence="3">
    <location>
        <begin position="24"/>
        <end position="281"/>
    </location>
</feature>
<evidence type="ECO:0000313" key="5">
    <source>
        <dbReference type="Proteomes" id="UP000308730"/>
    </source>
</evidence>
<evidence type="ECO:0000256" key="2">
    <source>
        <dbReference type="SAM" id="SignalP"/>
    </source>
</evidence>
<reference evidence="4 5" key="1">
    <citation type="submission" date="2019-02" db="EMBL/GenBank/DDBJ databases">
        <title>Genome sequencing of the rare red list fungi Antrodiella citrinella (Flaviporus citrinellus).</title>
        <authorList>
            <person name="Buettner E."/>
            <person name="Kellner H."/>
        </authorList>
    </citation>
    <scope>NUCLEOTIDE SEQUENCE [LARGE SCALE GENOMIC DNA]</scope>
    <source>
        <strain evidence="4 5">DSM 108506</strain>
    </source>
</reference>
<dbReference type="Pfam" id="PF26113">
    <property type="entry name" value="GH16_XgeA"/>
    <property type="match status" value="1"/>
</dbReference>
<organism evidence="4 5">
    <name type="scientific">Antrodiella citrinella</name>
    <dbReference type="NCBI Taxonomy" id="2447956"/>
    <lineage>
        <taxon>Eukaryota</taxon>
        <taxon>Fungi</taxon>
        <taxon>Dikarya</taxon>
        <taxon>Basidiomycota</taxon>
        <taxon>Agaricomycotina</taxon>
        <taxon>Agaricomycetes</taxon>
        <taxon>Polyporales</taxon>
        <taxon>Steccherinaceae</taxon>
        <taxon>Antrodiella</taxon>
    </lineage>
</organism>
<feature type="region of interest" description="Disordered" evidence="1">
    <location>
        <begin position="323"/>
        <end position="359"/>
    </location>
</feature>